<comment type="caution">
    <text evidence="1">The sequence shown here is derived from an EMBL/GenBank/DDBJ whole genome shotgun (WGS) entry which is preliminary data.</text>
</comment>
<accession>A0AA39QL54</accession>
<dbReference type="Proteomes" id="UP001175228">
    <property type="component" value="Unassembled WGS sequence"/>
</dbReference>
<evidence type="ECO:0000313" key="2">
    <source>
        <dbReference type="Proteomes" id="UP001175228"/>
    </source>
</evidence>
<dbReference type="SUPFAM" id="SSF52047">
    <property type="entry name" value="RNI-like"/>
    <property type="match status" value="1"/>
</dbReference>
<gene>
    <name evidence="1" type="ORF">EDD18DRAFT_1344742</name>
</gene>
<protein>
    <recommendedName>
        <fullName evidence="3">F-box domain-containing protein</fullName>
    </recommendedName>
</protein>
<dbReference type="AlphaFoldDB" id="A0AA39QL54"/>
<evidence type="ECO:0000313" key="1">
    <source>
        <dbReference type="EMBL" id="KAK0503841.1"/>
    </source>
</evidence>
<sequence>MPSLLSLPNELIQEIGLAAEVPDLKSLRAVCQRTCLSLDPILFPSLNVNLNLAEFKYHRIIFHIPLIEDLAANSTPIARYVQRLPVIVSTQRSPSTPKFDRKLRHNRSAIGQLKNDLRSALSSLINVVSATPSPVFSCQCLSSSDHRFDTHGIRTIPAWTIDDIFQGLKLLPLLEDIHISQPDFKLPFLSSIKHLHGLRTFHWGGSSHYHRTVEKGLSLAIAACPNFSYLVLDGDSMSVNGASYISHTHSQHGYRICRLFRYVSPDKPLPLTCLDIHEWNVSQSVWLYPNLRSLQTLIMRDGCDVSPHFWNDLVKEHIRIPDLTLVIGTDPAPLHYLRSNKGMVRLVLCTALKDFGEAYEQVERTGKAFFKDVLPLLSGTLEELHMKPRMRGKWGYGDHAADSITQCKQLKALGIHVSDHDSMVWTSLFDVLKVLPALRTLYLYEVPAPTHPYFIPPADTGALEQIRIGDTKGQEAILNLEVVLPHGVVYRPELMIDGEKPFWFFKRLQCNYPS</sequence>
<organism evidence="1 2">
    <name type="scientific">Armillaria luteobubalina</name>
    <dbReference type="NCBI Taxonomy" id="153913"/>
    <lineage>
        <taxon>Eukaryota</taxon>
        <taxon>Fungi</taxon>
        <taxon>Dikarya</taxon>
        <taxon>Basidiomycota</taxon>
        <taxon>Agaricomycotina</taxon>
        <taxon>Agaricomycetes</taxon>
        <taxon>Agaricomycetidae</taxon>
        <taxon>Agaricales</taxon>
        <taxon>Marasmiineae</taxon>
        <taxon>Physalacriaceae</taxon>
        <taxon>Armillaria</taxon>
    </lineage>
</organism>
<proteinExistence type="predicted"/>
<keyword evidence="2" id="KW-1185">Reference proteome</keyword>
<reference evidence="1" key="1">
    <citation type="submission" date="2023-06" db="EMBL/GenBank/DDBJ databases">
        <authorList>
            <consortium name="Lawrence Berkeley National Laboratory"/>
            <person name="Ahrendt S."/>
            <person name="Sahu N."/>
            <person name="Indic B."/>
            <person name="Wong-Bajracharya J."/>
            <person name="Merenyi Z."/>
            <person name="Ke H.-M."/>
            <person name="Monk M."/>
            <person name="Kocsube S."/>
            <person name="Drula E."/>
            <person name="Lipzen A."/>
            <person name="Balint B."/>
            <person name="Henrissat B."/>
            <person name="Andreopoulos B."/>
            <person name="Martin F.M."/>
            <person name="Harder C.B."/>
            <person name="Rigling D."/>
            <person name="Ford K.L."/>
            <person name="Foster G.D."/>
            <person name="Pangilinan J."/>
            <person name="Papanicolaou A."/>
            <person name="Barry K."/>
            <person name="LaButti K."/>
            <person name="Viragh M."/>
            <person name="Koriabine M."/>
            <person name="Yan M."/>
            <person name="Riley R."/>
            <person name="Champramary S."/>
            <person name="Plett K.L."/>
            <person name="Tsai I.J."/>
            <person name="Slot J."/>
            <person name="Sipos G."/>
            <person name="Plett J."/>
            <person name="Nagy L.G."/>
            <person name="Grigoriev I.V."/>
        </authorList>
    </citation>
    <scope>NUCLEOTIDE SEQUENCE</scope>
    <source>
        <strain evidence="1">HWK02</strain>
    </source>
</reference>
<name>A0AA39QL54_9AGAR</name>
<dbReference type="EMBL" id="JAUEPU010000003">
    <property type="protein sequence ID" value="KAK0503841.1"/>
    <property type="molecule type" value="Genomic_DNA"/>
</dbReference>
<evidence type="ECO:0008006" key="3">
    <source>
        <dbReference type="Google" id="ProtNLM"/>
    </source>
</evidence>